<evidence type="ECO:0000256" key="6">
    <source>
        <dbReference type="ARBA" id="ARBA00022847"/>
    </source>
</evidence>
<feature type="transmembrane region" description="Helical" evidence="9">
    <location>
        <begin position="35"/>
        <end position="52"/>
    </location>
</feature>
<keyword evidence="1" id="KW-0813">Transport</keyword>
<evidence type="ECO:0000256" key="9">
    <source>
        <dbReference type="SAM" id="Phobius"/>
    </source>
</evidence>
<evidence type="ECO:0000256" key="7">
    <source>
        <dbReference type="ARBA" id="ARBA00022989"/>
    </source>
</evidence>
<dbReference type="Proteomes" id="UP001198461">
    <property type="component" value="Unassembled WGS sequence"/>
</dbReference>
<feature type="transmembrane region" description="Helical" evidence="9">
    <location>
        <begin position="72"/>
        <end position="93"/>
    </location>
</feature>
<feature type="transmembrane region" description="Helical" evidence="9">
    <location>
        <begin position="318"/>
        <end position="339"/>
    </location>
</feature>
<keyword evidence="3" id="KW-0997">Cell inner membrane</keyword>
<evidence type="ECO:0000313" key="12">
    <source>
        <dbReference type="Proteomes" id="UP000434604"/>
    </source>
</evidence>
<comment type="caution">
    <text evidence="10">The sequence shown here is derived from an EMBL/GenBank/DDBJ whole genome shotgun (WGS) entry which is preliminary data.</text>
</comment>
<dbReference type="AlphaFoldDB" id="A0A7J5PVN3"/>
<evidence type="ECO:0000256" key="8">
    <source>
        <dbReference type="ARBA" id="ARBA00023136"/>
    </source>
</evidence>
<keyword evidence="2" id="KW-1003">Cell membrane</keyword>
<dbReference type="GO" id="GO:0015293">
    <property type="term" value="F:symporter activity"/>
    <property type="evidence" value="ECO:0007669"/>
    <property type="project" value="UniProtKB-KW"/>
</dbReference>
<dbReference type="EMBL" id="JAIWYE010000017">
    <property type="protein sequence ID" value="MCA4703616.1"/>
    <property type="molecule type" value="Genomic_DNA"/>
</dbReference>
<reference evidence="11" key="2">
    <citation type="submission" date="2023-08" db="EMBL/GenBank/DDBJ databases">
        <title>Mucin Metabolism Genes Underlie the Key Renovations of Bacteroides xylanisolvens Genomes in Captive Great Apes.</title>
        <authorList>
            <person name="Nishida A.H."/>
        </authorList>
    </citation>
    <scope>NUCLEOTIDE SEQUENCE</scope>
    <source>
        <strain evidence="11">P13.H9</strain>
    </source>
</reference>
<evidence type="ECO:0000313" key="11">
    <source>
        <dbReference type="EMBL" id="MCA4703616.1"/>
    </source>
</evidence>
<feature type="transmembrane region" description="Helical" evidence="9">
    <location>
        <begin position="285"/>
        <end position="306"/>
    </location>
</feature>
<dbReference type="GO" id="GO:0015153">
    <property type="term" value="F:rhamnose transmembrane transporter activity"/>
    <property type="evidence" value="ECO:0007669"/>
    <property type="project" value="InterPro"/>
</dbReference>
<keyword evidence="7 9" id="KW-1133">Transmembrane helix</keyword>
<dbReference type="EMBL" id="WDED01000022">
    <property type="protein sequence ID" value="KAB6146727.1"/>
    <property type="molecule type" value="Genomic_DNA"/>
</dbReference>
<evidence type="ECO:0000256" key="5">
    <source>
        <dbReference type="ARBA" id="ARBA00022692"/>
    </source>
</evidence>
<evidence type="ECO:0000256" key="2">
    <source>
        <dbReference type="ARBA" id="ARBA00022475"/>
    </source>
</evidence>
<dbReference type="Proteomes" id="UP000434604">
    <property type="component" value="Unassembled WGS sequence"/>
</dbReference>
<gene>
    <name evidence="10" type="ORF">GA398_15130</name>
    <name evidence="11" type="ORF">LD004_08300</name>
</gene>
<organism evidence="10 12">
    <name type="scientific">Bacteroides xylanisolvens</name>
    <dbReference type="NCBI Taxonomy" id="371601"/>
    <lineage>
        <taxon>Bacteria</taxon>
        <taxon>Pseudomonadati</taxon>
        <taxon>Bacteroidota</taxon>
        <taxon>Bacteroidia</taxon>
        <taxon>Bacteroidales</taxon>
        <taxon>Bacteroidaceae</taxon>
        <taxon>Bacteroides</taxon>
    </lineage>
</organism>
<evidence type="ECO:0008006" key="13">
    <source>
        <dbReference type="Google" id="ProtNLM"/>
    </source>
</evidence>
<protein>
    <recommendedName>
        <fullName evidence="13">Rhamnose/proton symporter RhaT</fullName>
    </recommendedName>
</protein>
<sequence length="340" mass="37134">MNTLVLGILLIFISGFFQGTYGLGMKKYQPLSWEAFWILFSILSMFVIPAIWISLTVPDSLAALCVASEKDIWAAICMGALWGIGALLWGFGIVQIGMSLTYGIGMSMTAISGSLGMLIQMEGVTQMPFFPYLILGTFLMIMGILVITYAAILREQFRNNHSPVVRKQKLLFVLALIGVFFSGLFSGLLNIGFNRVYSVAEAAVSQGASPANASLVQWIYVFIGGFIVQIIYAVVLLIKNKSYKTYFVSGSGKAYFTIFLTALFWFAALGLYGQGATIMGRFGSVFGWTMFISISLIVSNVWAVLTSEWKNSGKAFKMLLIGNLLLLISAVVLGVSNSLQ</sequence>
<dbReference type="RefSeq" id="WP_151935069.1">
    <property type="nucleotide sequence ID" value="NZ_JAIWXB010000011.1"/>
</dbReference>
<feature type="transmembrane region" description="Helical" evidence="9">
    <location>
        <begin position="6"/>
        <end position="23"/>
    </location>
</feature>
<dbReference type="Pfam" id="PF06379">
    <property type="entry name" value="RhaT"/>
    <property type="match status" value="1"/>
</dbReference>
<dbReference type="GO" id="GO:0016020">
    <property type="term" value="C:membrane"/>
    <property type="evidence" value="ECO:0007669"/>
    <property type="project" value="InterPro"/>
</dbReference>
<keyword evidence="4" id="KW-0762">Sugar transport</keyword>
<keyword evidence="8 9" id="KW-0472">Membrane</keyword>
<feature type="transmembrane region" description="Helical" evidence="9">
    <location>
        <begin position="254"/>
        <end position="273"/>
    </location>
</feature>
<feature type="transmembrane region" description="Helical" evidence="9">
    <location>
        <begin position="172"/>
        <end position="193"/>
    </location>
</feature>
<feature type="transmembrane region" description="Helical" evidence="9">
    <location>
        <begin position="132"/>
        <end position="152"/>
    </location>
</feature>
<evidence type="ECO:0000256" key="1">
    <source>
        <dbReference type="ARBA" id="ARBA00022448"/>
    </source>
</evidence>
<evidence type="ECO:0000313" key="10">
    <source>
        <dbReference type="EMBL" id="KAB6146727.1"/>
    </source>
</evidence>
<accession>A0A7J5PVN3</accession>
<proteinExistence type="predicted"/>
<evidence type="ECO:0000256" key="3">
    <source>
        <dbReference type="ARBA" id="ARBA00022519"/>
    </source>
</evidence>
<name>A0A7J5PVN3_9BACE</name>
<feature type="transmembrane region" description="Helical" evidence="9">
    <location>
        <begin position="100"/>
        <end position="120"/>
    </location>
</feature>
<evidence type="ECO:0000256" key="4">
    <source>
        <dbReference type="ARBA" id="ARBA00022597"/>
    </source>
</evidence>
<dbReference type="InterPro" id="IPR004673">
    <property type="entry name" value="L-rhamnose-proton_sym_RhaT"/>
</dbReference>
<reference evidence="10 12" key="1">
    <citation type="journal article" date="2019" name="Nat. Med.">
        <title>A library of human gut bacterial isolates paired with longitudinal multiomics data enables mechanistic microbiome research.</title>
        <authorList>
            <person name="Poyet M."/>
            <person name="Groussin M."/>
            <person name="Gibbons S.M."/>
            <person name="Avila-Pacheco J."/>
            <person name="Jiang X."/>
            <person name="Kearney S.M."/>
            <person name="Perrotta A.R."/>
            <person name="Berdy B."/>
            <person name="Zhao S."/>
            <person name="Lieberman T.D."/>
            <person name="Swanson P.K."/>
            <person name="Smith M."/>
            <person name="Roesemann S."/>
            <person name="Alexander J.E."/>
            <person name="Rich S.A."/>
            <person name="Livny J."/>
            <person name="Vlamakis H."/>
            <person name="Clish C."/>
            <person name="Bullock K."/>
            <person name="Deik A."/>
            <person name="Scott J."/>
            <person name="Pierce K.A."/>
            <person name="Xavier R.J."/>
            <person name="Alm E.J."/>
        </authorList>
    </citation>
    <scope>NUCLEOTIDE SEQUENCE [LARGE SCALE GENOMIC DNA]</scope>
    <source>
        <strain evidence="10 12">BIOML-A58</strain>
    </source>
</reference>
<keyword evidence="6" id="KW-0769">Symport</keyword>
<feature type="transmembrane region" description="Helical" evidence="9">
    <location>
        <begin position="218"/>
        <end position="238"/>
    </location>
</feature>
<keyword evidence="5 9" id="KW-0812">Transmembrane</keyword>